<keyword evidence="3" id="KW-1185">Reference proteome</keyword>
<dbReference type="EMBL" id="JASCZI010214852">
    <property type="protein sequence ID" value="MED6202266.1"/>
    <property type="molecule type" value="Genomic_DNA"/>
</dbReference>
<proteinExistence type="predicted"/>
<evidence type="ECO:0000256" key="1">
    <source>
        <dbReference type="SAM" id="MobiDB-lite"/>
    </source>
</evidence>
<feature type="compositionally biased region" description="Polar residues" evidence="1">
    <location>
        <begin position="149"/>
        <end position="165"/>
    </location>
</feature>
<gene>
    <name evidence="2" type="ORF">PIB30_103616</name>
</gene>
<feature type="compositionally biased region" description="Polar residues" evidence="1">
    <location>
        <begin position="130"/>
        <end position="139"/>
    </location>
</feature>
<evidence type="ECO:0000313" key="2">
    <source>
        <dbReference type="EMBL" id="MED6202266.1"/>
    </source>
</evidence>
<evidence type="ECO:0000313" key="3">
    <source>
        <dbReference type="Proteomes" id="UP001341840"/>
    </source>
</evidence>
<feature type="region of interest" description="Disordered" evidence="1">
    <location>
        <begin position="126"/>
        <end position="165"/>
    </location>
</feature>
<reference evidence="2 3" key="1">
    <citation type="journal article" date="2023" name="Plants (Basel)">
        <title>Bridging the Gap: Combining Genomics and Transcriptomics Approaches to Understand Stylosanthes scabra, an Orphan Legume from the Brazilian Caatinga.</title>
        <authorList>
            <person name="Ferreira-Neto J.R.C."/>
            <person name="da Silva M.D."/>
            <person name="Binneck E."/>
            <person name="de Melo N.F."/>
            <person name="da Silva R.H."/>
            <person name="de Melo A.L.T.M."/>
            <person name="Pandolfi V."/>
            <person name="Bustamante F.O."/>
            <person name="Brasileiro-Vidal A.C."/>
            <person name="Benko-Iseppon A.M."/>
        </authorList>
    </citation>
    <scope>NUCLEOTIDE SEQUENCE [LARGE SCALE GENOMIC DNA]</scope>
    <source>
        <tissue evidence="2">Leaves</tissue>
    </source>
</reference>
<feature type="non-terminal residue" evidence="2">
    <location>
        <position position="1"/>
    </location>
</feature>
<accession>A0ABU6XXN5</accession>
<name>A0ABU6XXN5_9FABA</name>
<dbReference type="Proteomes" id="UP001341840">
    <property type="component" value="Unassembled WGS sequence"/>
</dbReference>
<sequence>EEEENREQRKQLQRTQAPLRQHQGYVWTMSLTWPKCDSLKGPKEVPSSHDQASSHVWPRFLGELNVTLSRPKKAHQSFPSSIQGHIWLGSLPRPNVTTMDSRQAWESLPNSRTTHVWSMFLDMAKRDSPRSTSPNTTQGHPKHDPNVRPLSSPSSKLGPNVVHSSKAQTSTEFCMSFSEYNSRGKKKLTWNCKATDVHTQKLGFGGCVCENSGFGRVRVWWKVRENEKNEGGCVESRSFNAEEGTARLHGPDARLHGPDARLHDPDARSHALFGGPFYLVLGPVRSRGSKRASVRL</sequence>
<organism evidence="2 3">
    <name type="scientific">Stylosanthes scabra</name>
    <dbReference type="NCBI Taxonomy" id="79078"/>
    <lineage>
        <taxon>Eukaryota</taxon>
        <taxon>Viridiplantae</taxon>
        <taxon>Streptophyta</taxon>
        <taxon>Embryophyta</taxon>
        <taxon>Tracheophyta</taxon>
        <taxon>Spermatophyta</taxon>
        <taxon>Magnoliopsida</taxon>
        <taxon>eudicotyledons</taxon>
        <taxon>Gunneridae</taxon>
        <taxon>Pentapetalae</taxon>
        <taxon>rosids</taxon>
        <taxon>fabids</taxon>
        <taxon>Fabales</taxon>
        <taxon>Fabaceae</taxon>
        <taxon>Papilionoideae</taxon>
        <taxon>50 kb inversion clade</taxon>
        <taxon>dalbergioids sensu lato</taxon>
        <taxon>Dalbergieae</taxon>
        <taxon>Pterocarpus clade</taxon>
        <taxon>Stylosanthes</taxon>
    </lineage>
</organism>
<protein>
    <submittedName>
        <fullName evidence="2">Uncharacterized protein</fullName>
    </submittedName>
</protein>
<comment type="caution">
    <text evidence="2">The sequence shown here is derived from an EMBL/GenBank/DDBJ whole genome shotgun (WGS) entry which is preliminary data.</text>
</comment>